<keyword evidence="6" id="KW-0539">Nucleus</keyword>
<keyword evidence="4" id="KW-0238">DNA-binding</keyword>
<dbReference type="CDD" id="cd00067">
    <property type="entry name" value="GAL4"/>
    <property type="match status" value="1"/>
</dbReference>
<dbReference type="SUPFAM" id="SSF57701">
    <property type="entry name" value="Zn2/Cys6 DNA-binding domain"/>
    <property type="match status" value="1"/>
</dbReference>
<dbReference type="HOGENOM" id="CLU_011409_12_1_1"/>
<evidence type="ECO:0000313" key="10">
    <source>
        <dbReference type="Proteomes" id="UP000000560"/>
    </source>
</evidence>
<dbReference type="InterPro" id="IPR052360">
    <property type="entry name" value="Transcr_Regulatory_Proteins"/>
</dbReference>
<dbReference type="GeneID" id="2874603"/>
<name>Q5BCJ4_EMENI</name>
<evidence type="ECO:0000256" key="3">
    <source>
        <dbReference type="ARBA" id="ARBA00023015"/>
    </source>
</evidence>
<keyword evidence="1" id="KW-0479">Metal-binding</keyword>
<keyword evidence="10" id="KW-1185">Reference proteome</keyword>
<dbReference type="EMBL" id="BN001307">
    <property type="protein sequence ID" value="CBF85467.1"/>
    <property type="molecule type" value="Genomic_DNA"/>
</dbReference>
<sequence length="609" mass="67314">MFLTPSPHHPQCLGPLKSRRGCTACKTRKIKCDQQKPSCRRCIAARYTCEYPSQMTTSYASAPSSTTSSILDLDVDVSLGVSGSSPLGAAGVWRERRAFAYYFHHAAPYLAGGLDQSFWTVTVPRICRAETAVWDAVNAISTLFEFPEMCLDFVFLRHEKTQSSLNNKQIEALSWYSRSLSKIQSGIERGNLSVQVALVSCVLFICIEMVQGHVEEALGLYGQGVRLIHGLRARARYAPQTASDVDFRETIIVPLFLRLGTAALGISGVPVCDLLSGLDTQQKYLFSSLEDARDAIIPLAAEVQMFWRDTGRNPFIPGPGGEPAIPSSTETEAAVARAQRDRLQARLDAWFRAYTALKTLPRFTRAHQPAAKSEISTSIGAILLTFHTTLSTILATSLSQTACVYDMHVHSYRTIIEQASIALESLRKPDGTQPVFTFELGVGLPLFWTALTCREPAIRRKALNLLRISPPMQGFSKAQVGLALAGRIAELEEAFARDLLSRTPSPEGENGGALLTSPYDSFEGKEATTAVKKTDPHIPEEARIQHYAVFRPRDQPHILGPHEHDIPRWGKSPDQLFLRFTRNQWNKESGGWVLSDECVPMTPDEGYAT</sequence>
<protein>
    <recommendedName>
        <fullName evidence="8">Zn(2)-C6 fungal-type domain-containing protein</fullName>
    </recommendedName>
</protein>
<evidence type="ECO:0000256" key="1">
    <source>
        <dbReference type="ARBA" id="ARBA00022723"/>
    </source>
</evidence>
<evidence type="ECO:0000256" key="2">
    <source>
        <dbReference type="ARBA" id="ARBA00022833"/>
    </source>
</evidence>
<accession>C8VP39</accession>
<dbReference type="GO" id="GO:0006357">
    <property type="term" value="P:regulation of transcription by RNA polymerase II"/>
    <property type="evidence" value="ECO:0000318"/>
    <property type="project" value="GO_Central"/>
</dbReference>
<accession>Q5BCJ4</accession>
<dbReference type="InterPro" id="IPR036864">
    <property type="entry name" value="Zn2-C6_fun-type_DNA-bd_sf"/>
</dbReference>
<dbReference type="PROSITE" id="PS50048">
    <property type="entry name" value="ZN2_CY6_FUNGAL_2"/>
    <property type="match status" value="1"/>
</dbReference>
<dbReference type="RefSeq" id="XP_659340.1">
    <property type="nucleotide sequence ID" value="XM_654248.2"/>
</dbReference>
<dbReference type="GO" id="GO:0000981">
    <property type="term" value="F:DNA-binding transcription factor activity, RNA polymerase II-specific"/>
    <property type="evidence" value="ECO:0007669"/>
    <property type="project" value="InterPro"/>
</dbReference>
<keyword evidence="2" id="KW-0862">Zinc</keyword>
<evidence type="ECO:0000256" key="6">
    <source>
        <dbReference type="ARBA" id="ARBA00023242"/>
    </source>
</evidence>
<dbReference type="PANTHER" id="PTHR36206">
    <property type="entry name" value="ASPERCRYPTIN BIOSYNTHESIS CLUSTER-SPECIFIC TRANSCRIPTION REGULATOR ATNN-RELATED"/>
    <property type="match status" value="1"/>
</dbReference>
<dbReference type="eggNOG" id="ENOG502SQ3E">
    <property type="taxonomic scope" value="Eukaryota"/>
</dbReference>
<dbReference type="Gene3D" id="4.10.240.10">
    <property type="entry name" value="Zn(2)-C6 fungal-type DNA-binding domain"/>
    <property type="match status" value="1"/>
</dbReference>
<reference evidence="10" key="2">
    <citation type="journal article" date="2009" name="Fungal Genet. Biol.">
        <title>The 2008 update of the Aspergillus nidulans genome annotation: a community effort.</title>
        <authorList>
            <person name="Wortman J.R."/>
            <person name="Gilsenan J.M."/>
            <person name="Joardar V."/>
            <person name="Deegan J."/>
            <person name="Clutterbuck J."/>
            <person name="Andersen M.R."/>
            <person name="Archer D."/>
            <person name="Bencina M."/>
            <person name="Braus G."/>
            <person name="Coutinho P."/>
            <person name="von Dohren H."/>
            <person name="Doonan J."/>
            <person name="Driessen A.J."/>
            <person name="Durek P."/>
            <person name="Espeso E."/>
            <person name="Fekete E."/>
            <person name="Flipphi M."/>
            <person name="Estrada C.G."/>
            <person name="Geysens S."/>
            <person name="Goldman G."/>
            <person name="de Groot P.W."/>
            <person name="Hansen K."/>
            <person name="Harris S.D."/>
            <person name="Heinekamp T."/>
            <person name="Helmstaedt K."/>
            <person name="Henrissat B."/>
            <person name="Hofmann G."/>
            <person name="Homan T."/>
            <person name="Horio T."/>
            <person name="Horiuchi H."/>
            <person name="James S."/>
            <person name="Jones M."/>
            <person name="Karaffa L."/>
            <person name="Karanyi Z."/>
            <person name="Kato M."/>
            <person name="Keller N."/>
            <person name="Kelly D.E."/>
            <person name="Kiel J.A."/>
            <person name="Kim J.M."/>
            <person name="van der Klei I.J."/>
            <person name="Klis F.M."/>
            <person name="Kovalchuk A."/>
            <person name="Krasevec N."/>
            <person name="Kubicek C.P."/>
            <person name="Liu B."/>
            <person name="Maccabe A."/>
            <person name="Meyer V."/>
            <person name="Mirabito P."/>
            <person name="Miskei M."/>
            <person name="Mos M."/>
            <person name="Mullins J."/>
            <person name="Nelson D.R."/>
            <person name="Nielsen J."/>
            <person name="Oakley B.R."/>
            <person name="Osmani S.A."/>
            <person name="Pakula T."/>
            <person name="Paszewski A."/>
            <person name="Paulsen I."/>
            <person name="Pilsyk S."/>
            <person name="Pocsi I."/>
            <person name="Punt P.J."/>
            <person name="Ram A.F."/>
            <person name="Ren Q."/>
            <person name="Robellet X."/>
            <person name="Robson G."/>
            <person name="Seiboth B."/>
            <person name="van Solingen P."/>
            <person name="Specht T."/>
            <person name="Sun J."/>
            <person name="Taheri-Talesh N."/>
            <person name="Takeshita N."/>
            <person name="Ussery D."/>
            <person name="vanKuyk P.A."/>
            <person name="Visser H."/>
            <person name="van de Vondervoort P.J."/>
            <person name="de Vries R.P."/>
            <person name="Walton J."/>
            <person name="Xiang X."/>
            <person name="Xiong Y."/>
            <person name="Zeng A.P."/>
            <person name="Brandt B.W."/>
            <person name="Cornell M.J."/>
            <person name="van den Hondel C.A."/>
            <person name="Visser J."/>
            <person name="Oliver S.G."/>
            <person name="Turner G."/>
        </authorList>
    </citation>
    <scope>GENOME REANNOTATION</scope>
    <source>
        <strain evidence="10">FGSC A4 / ATCC 38163 / CBS 112.46 / NRRL 194 / M139</strain>
    </source>
</reference>
<evidence type="ECO:0000259" key="8">
    <source>
        <dbReference type="PROSITE" id="PS50048"/>
    </source>
</evidence>
<dbReference type="GO" id="GO:0005634">
    <property type="term" value="C:nucleus"/>
    <property type="evidence" value="ECO:0000318"/>
    <property type="project" value="GO_Central"/>
</dbReference>
<organism evidence="9 10">
    <name type="scientific">Emericella nidulans (strain FGSC A4 / ATCC 38163 / CBS 112.46 / NRRL 194 / M139)</name>
    <name type="common">Aspergillus nidulans</name>
    <dbReference type="NCBI Taxonomy" id="227321"/>
    <lineage>
        <taxon>Eukaryota</taxon>
        <taxon>Fungi</taxon>
        <taxon>Dikarya</taxon>
        <taxon>Ascomycota</taxon>
        <taxon>Pezizomycotina</taxon>
        <taxon>Eurotiomycetes</taxon>
        <taxon>Eurotiomycetidae</taxon>
        <taxon>Eurotiales</taxon>
        <taxon>Aspergillaceae</taxon>
        <taxon>Aspergillus</taxon>
        <taxon>Aspergillus subgen. Nidulantes</taxon>
    </lineage>
</organism>
<feature type="domain" description="Zn(2)-C6 fungal-type" evidence="8">
    <location>
        <begin position="21"/>
        <end position="51"/>
    </location>
</feature>
<dbReference type="VEuPathDB" id="FungiDB:AN1736"/>
<evidence type="ECO:0000256" key="7">
    <source>
        <dbReference type="SAM" id="MobiDB-lite"/>
    </source>
</evidence>
<keyword evidence="5" id="KW-0804">Transcription</keyword>
<gene>
    <name evidence="9" type="ORF">ANIA_01736</name>
</gene>
<dbReference type="GO" id="GO:0008270">
    <property type="term" value="F:zinc ion binding"/>
    <property type="evidence" value="ECO:0007669"/>
    <property type="project" value="InterPro"/>
</dbReference>
<dbReference type="Proteomes" id="UP000000560">
    <property type="component" value="Chromosome VII"/>
</dbReference>
<feature type="region of interest" description="Disordered" evidence="7">
    <location>
        <begin position="501"/>
        <end position="520"/>
    </location>
</feature>
<keyword evidence="3" id="KW-0805">Transcription regulation</keyword>
<proteinExistence type="predicted"/>
<dbReference type="OrthoDB" id="3145928at2759"/>
<dbReference type="PANTHER" id="PTHR36206:SF14">
    <property type="entry name" value="ZN(2)-C6 FUNGAL-TYPE DOMAIN-CONTAINING PROTEIN-RELATED"/>
    <property type="match status" value="1"/>
</dbReference>
<dbReference type="InParanoid" id="Q5BCJ4"/>
<dbReference type="KEGG" id="ani:ANIA_01736"/>
<dbReference type="GO" id="GO:0003677">
    <property type="term" value="F:DNA binding"/>
    <property type="evidence" value="ECO:0007669"/>
    <property type="project" value="UniProtKB-KW"/>
</dbReference>
<reference evidence="10" key="1">
    <citation type="journal article" date="2005" name="Nature">
        <title>Sequencing of Aspergillus nidulans and comparative analysis with A. fumigatus and A. oryzae.</title>
        <authorList>
            <person name="Galagan J.E."/>
            <person name="Calvo S.E."/>
            <person name="Cuomo C."/>
            <person name="Ma L.J."/>
            <person name="Wortman J.R."/>
            <person name="Batzoglou S."/>
            <person name="Lee S.I."/>
            <person name="Basturkmen M."/>
            <person name="Spevak C.C."/>
            <person name="Clutterbuck J."/>
            <person name="Kapitonov V."/>
            <person name="Jurka J."/>
            <person name="Scazzocchio C."/>
            <person name="Farman M."/>
            <person name="Butler J."/>
            <person name="Purcell S."/>
            <person name="Harris S."/>
            <person name="Braus G.H."/>
            <person name="Draht O."/>
            <person name="Busch S."/>
            <person name="D'Enfert C."/>
            <person name="Bouchier C."/>
            <person name="Goldman G.H."/>
            <person name="Bell-Pedersen D."/>
            <person name="Griffiths-Jones S."/>
            <person name="Doonan J.H."/>
            <person name="Yu J."/>
            <person name="Vienken K."/>
            <person name="Pain A."/>
            <person name="Freitag M."/>
            <person name="Selker E.U."/>
            <person name="Archer D.B."/>
            <person name="Penalva M.A."/>
            <person name="Oakley B.R."/>
            <person name="Momany M."/>
            <person name="Tanaka T."/>
            <person name="Kumagai T."/>
            <person name="Asai K."/>
            <person name="Machida M."/>
            <person name="Nierman W.C."/>
            <person name="Denning D.W."/>
            <person name="Caddick M."/>
            <person name="Hynes M."/>
            <person name="Paoletti M."/>
            <person name="Fischer R."/>
            <person name="Miller B."/>
            <person name="Dyer P."/>
            <person name="Sachs M.S."/>
            <person name="Osmani S.A."/>
            <person name="Birren B.W."/>
        </authorList>
    </citation>
    <scope>NUCLEOTIDE SEQUENCE [LARGE SCALE GENOMIC DNA]</scope>
    <source>
        <strain evidence="10">FGSC A4 / ATCC 38163 / CBS 112.46 / NRRL 194 / M139</strain>
    </source>
</reference>
<dbReference type="PROSITE" id="PS00463">
    <property type="entry name" value="ZN2_CY6_FUNGAL_1"/>
    <property type="match status" value="1"/>
</dbReference>
<evidence type="ECO:0000313" key="9">
    <source>
        <dbReference type="EMBL" id="CBF85467.1"/>
    </source>
</evidence>
<dbReference type="InterPro" id="IPR001138">
    <property type="entry name" value="Zn2Cys6_DnaBD"/>
</dbReference>
<dbReference type="AlphaFoldDB" id="Q5BCJ4"/>
<dbReference type="OMA" id="VVPQICR"/>
<evidence type="ECO:0000256" key="4">
    <source>
        <dbReference type="ARBA" id="ARBA00023125"/>
    </source>
</evidence>
<dbReference type="Pfam" id="PF00172">
    <property type="entry name" value="Zn_clus"/>
    <property type="match status" value="1"/>
</dbReference>
<evidence type="ECO:0000256" key="5">
    <source>
        <dbReference type="ARBA" id="ARBA00023163"/>
    </source>
</evidence>
<dbReference type="SMART" id="SM00066">
    <property type="entry name" value="GAL4"/>
    <property type="match status" value="1"/>
</dbReference>